<dbReference type="AlphaFoldDB" id="A0AAD9RCI0"/>
<protein>
    <submittedName>
        <fullName evidence="2">Uncharacterized protein</fullName>
    </submittedName>
</protein>
<keyword evidence="1" id="KW-1133">Transmembrane helix</keyword>
<evidence type="ECO:0000256" key="1">
    <source>
        <dbReference type="SAM" id="Phobius"/>
    </source>
</evidence>
<dbReference type="Proteomes" id="UP001258017">
    <property type="component" value="Unassembled WGS sequence"/>
</dbReference>
<keyword evidence="3" id="KW-1185">Reference proteome</keyword>
<reference evidence="2" key="1">
    <citation type="submission" date="2021-08" db="EMBL/GenBank/DDBJ databases">
        <authorList>
            <person name="Misof B."/>
            <person name="Oliver O."/>
            <person name="Podsiadlowski L."/>
            <person name="Donath A."/>
            <person name="Peters R."/>
            <person name="Mayer C."/>
            <person name="Rust J."/>
            <person name="Gunkel S."/>
            <person name="Lesny P."/>
            <person name="Martin S."/>
            <person name="Oeyen J.P."/>
            <person name="Petersen M."/>
            <person name="Panagiotis P."/>
            <person name="Wilbrandt J."/>
            <person name="Tanja T."/>
        </authorList>
    </citation>
    <scope>NUCLEOTIDE SEQUENCE</scope>
    <source>
        <strain evidence="2">GBR_01_08_01A</strain>
        <tissue evidence="2">Thorax + abdomen</tissue>
    </source>
</reference>
<feature type="transmembrane region" description="Helical" evidence="1">
    <location>
        <begin position="185"/>
        <end position="205"/>
    </location>
</feature>
<evidence type="ECO:0000313" key="2">
    <source>
        <dbReference type="EMBL" id="KAK2577200.1"/>
    </source>
</evidence>
<proteinExistence type="predicted"/>
<comment type="caution">
    <text evidence="2">The sequence shown here is derived from an EMBL/GenBank/DDBJ whole genome shotgun (WGS) entry which is preliminary data.</text>
</comment>
<evidence type="ECO:0000313" key="3">
    <source>
        <dbReference type="Proteomes" id="UP001258017"/>
    </source>
</evidence>
<gene>
    <name evidence="2" type="ORF">KPH14_003351</name>
</gene>
<sequence length="231" mass="26770">MSNVSGISEEETIIKGKPTLVRRVSNMLKDGNYSGPPLLFRHASMQKLRHCCQNLNLFPYLLYSYDNSKSHPVARKVSLCLTELLRDIVQRFFFIYKFLRYTALQDIGAEKSSSLKSKKTGEKDDVARVEEQKQLTVQKFQRFERQRRQRIPIFLTLAVYLAPLILAFELIALCSLLIFDKYTPGFVFLISALMFLGCIAFRVLFHDASEKCGVNNRNENNKCERKKKKVQ</sequence>
<dbReference type="EMBL" id="JAIFRP010004357">
    <property type="protein sequence ID" value="KAK2577200.1"/>
    <property type="molecule type" value="Genomic_DNA"/>
</dbReference>
<name>A0AAD9RCI0_9HYME</name>
<reference evidence="2" key="2">
    <citation type="journal article" date="2023" name="Commun. Biol.">
        <title>Intrasexual cuticular hydrocarbon dimorphism in a wasp sheds light on hydrocarbon biosynthesis genes in Hymenoptera.</title>
        <authorList>
            <person name="Moris V.C."/>
            <person name="Podsiadlowski L."/>
            <person name="Martin S."/>
            <person name="Oeyen J.P."/>
            <person name="Donath A."/>
            <person name="Petersen M."/>
            <person name="Wilbrandt J."/>
            <person name="Misof B."/>
            <person name="Liedtke D."/>
            <person name="Thamm M."/>
            <person name="Scheiner R."/>
            <person name="Schmitt T."/>
            <person name="Niehuis O."/>
        </authorList>
    </citation>
    <scope>NUCLEOTIDE SEQUENCE</scope>
    <source>
        <strain evidence="2">GBR_01_08_01A</strain>
    </source>
</reference>
<keyword evidence="1" id="KW-0472">Membrane</keyword>
<organism evidence="2 3">
    <name type="scientific">Odynerus spinipes</name>
    <dbReference type="NCBI Taxonomy" id="1348599"/>
    <lineage>
        <taxon>Eukaryota</taxon>
        <taxon>Metazoa</taxon>
        <taxon>Ecdysozoa</taxon>
        <taxon>Arthropoda</taxon>
        <taxon>Hexapoda</taxon>
        <taxon>Insecta</taxon>
        <taxon>Pterygota</taxon>
        <taxon>Neoptera</taxon>
        <taxon>Endopterygota</taxon>
        <taxon>Hymenoptera</taxon>
        <taxon>Apocrita</taxon>
        <taxon>Aculeata</taxon>
        <taxon>Vespoidea</taxon>
        <taxon>Vespidae</taxon>
        <taxon>Eumeninae</taxon>
        <taxon>Odynerus</taxon>
    </lineage>
</organism>
<feature type="transmembrane region" description="Helical" evidence="1">
    <location>
        <begin position="151"/>
        <end position="179"/>
    </location>
</feature>
<keyword evidence="1" id="KW-0812">Transmembrane</keyword>
<accession>A0AAD9RCI0</accession>